<dbReference type="InterPro" id="IPR036390">
    <property type="entry name" value="WH_DNA-bd_sf"/>
</dbReference>
<dbReference type="Pfam" id="PF07729">
    <property type="entry name" value="FCD"/>
    <property type="match status" value="1"/>
</dbReference>
<dbReference type="GO" id="GO:0003677">
    <property type="term" value="F:DNA binding"/>
    <property type="evidence" value="ECO:0007669"/>
    <property type="project" value="UniProtKB-KW"/>
</dbReference>
<dbReference type="PANTHER" id="PTHR43537">
    <property type="entry name" value="TRANSCRIPTIONAL REGULATOR, GNTR FAMILY"/>
    <property type="match status" value="1"/>
</dbReference>
<sequence length="275" mass="29334">MGGPMASDGGARSLSSLTTMTARTILGSPHGDGGRADQIALQLSRADQIALQLSRAIELGLIPDGTRLPTETVLAEQLGVATVTLREALAVLRYQGLVSTRRGRDGGTFVRAPEANLARSLLNRLRQTSVQELRELGDHRLAISATAAVLATRRAVADEVADLRLRVDRLAAAQGASERRRTDTQITIQIAAAAQSSRLTREESRLQAEIGDLLWLGVSEAEHRLTVASRAALVQAIGAGEESTARTVVEQSISAETARLVRLRMDTYSAPLGEC</sequence>
<proteinExistence type="predicted"/>
<dbReference type="SUPFAM" id="SSF46785">
    <property type="entry name" value="Winged helix' DNA-binding domain"/>
    <property type="match status" value="1"/>
</dbReference>
<dbReference type="KEGG" id="nak:EH165_12675"/>
<dbReference type="PANTHER" id="PTHR43537:SF24">
    <property type="entry name" value="GLUCONATE OPERON TRANSCRIPTIONAL REPRESSOR"/>
    <property type="match status" value="1"/>
</dbReference>
<dbReference type="Proteomes" id="UP000268084">
    <property type="component" value="Chromosome"/>
</dbReference>
<dbReference type="Gene3D" id="1.10.10.10">
    <property type="entry name" value="Winged helix-like DNA-binding domain superfamily/Winged helix DNA-binding domain"/>
    <property type="match status" value="1"/>
</dbReference>
<evidence type="ECO:0000313" key="5">
    <source>
        <dbReference type="EMBL" id="AZI58866.1"/>
    </source>
</evidence>
<dbReference type="Gene3D" id="1.20.120.530">
    <property type="entry name" value="GntR ligand-binding domain-like"/>
    <property type="match status" value="1"/>
</dbReference>
<feature type="domain" description="HTH gntR-type" evidence="4">
    <location>
        <begin position="43"/>
        <end position="113"/>
    </location>
</feature>
<keyword evidence="2" id="KW-0238">DNA-binding</keyword>
<keyword evidence="6" id="KW-1185">Reference proteome</keyword>
<dbReference type="SUPFAM" id="SSF48008">
    <property type="entry name" value="GntR ligand-binding domain-like"/>
    <property type="match status" value="1"/>
</dbReference>
<reference evidence="5 6" key="1">
    <citation type="submission" date="2018-11" db="EMBL/GenBank/DDBJ databases">
        <authorList>
            <person name="Da X."/>
        </authorList>
    </citation>
    <scope>NUCLEOTIDE SEQUENCE [LARGE SCALE GENOMIC DNA]</scope>
    <source>
        <strain evidence="5 6">S14-144</strain>
    </source>
</reference>
<keyword evidence="1" id="KW-0805">Transcription regulation</keyword>
<dbReference type="Pfam" id="PF00392">
    <property type="entry name" value="GntR"/>
    <property type="match status" value="1"/>
</dbReference>
<dbReference type="InterPro" id="IPR008920">
    <property type="entry name" value="TF_FadR/GntR_C"/>
</dbReference>
<dbReference type="OrthoDB" id="9784718at2"/>
<name>A0A3G8ZXY4_9ACTN</name>
<evidence type="ECO:0000256" key="2">
    <source>
        <dbReference type="ARBA" id="ARBA00023125"/>
    </source>
</evidence>
<evidence type="ECO:0000256" key="3">
    <source>
        <dbReference type="ARBA" id="ARBA00023163"/>
    </source>
</evidence>
<dbReference type="InterPro" id="IPR011711">
    <property type="entry name" value="GntR_C"/>
</dbReference>
<evidence type="ECO:0000259" key="4">
    <source>
        <dbReference type="PROSITE" id="PS50949"/>
    </source>
</evidence>
<dbReference type="SMART" id="SM00345">
    <property type="entry name" value="HTH_GNTR"/>
    <property type="match status" value="1"/>
</dbReference>
<gene>
    <name evidence="5" type="ORF">EH165_12675</name>
</gene>
<dbReference type="InterPro" id="IPR000524">
    <property type="entry name" value="Tscrpt_reg_HTH_GntR"/>
</dbReference>
<evidence type="ECO:0000313" key="6">
    <source>
        <dbReference type="Proteomes" id="UP000268084"/>
    </source>
</evidence>
<dbReference type="AlphaFoldDB" id="A0A3G8ZXY4"/>
<dbReference type="PRINTS" id="PR00035">
    <property type="entry name" value="HTHGNTR"/>
</dbReference>
<evidence type="ECO:0000256" key="1">
    <source>
        <dbReference type="ARBA" id="ARBA00023015"/>
    </source>
</evidence>
<organism evidence="5 6">
    <name type="scientific">Nakamurella antarctica</name>
    <dbReference type="NCBI Taxonomy" id="1902245"/>
    <lineage>
        <taxon>Bacteria</taxon>
        <taxon>Bacillati</taxon>
        <taxon>Actinomycetota</taxon>
        <taxon>Actinomycetes</taxon>
        <taxon>Nakamurellales</taxon>
        <taxon>Nakamurellaceae</taxon>
        <taxon>Nakamurella</taxon>
    </lineage>
</organism>
<accession>A0A3G8ZXY4</accession>
<dbReference type="PROSITE" id="PS50949">
    <property type="entry name" value="HTH_GNTR"/>
    <property type="match status" value="1"/>
</dbReference>
<dbReference type="CDD" id="cd07377">
    <property type="entry name" value="WHTH_GntR"/>
    <property type="match status" value="1"/>
</dbReference>
<dbReference type="GO" id="GO:0003700">
    <property type="term" value="F:DNA-binding transcription factor activity"/>
    <property type="evidence" value="ECO:0007669"/>
    <property type="project" value="InterPro"/>
</dbReference>
<dbReference type="EMBL" id="CP034170">
    <property type="protein sequence ID" value="AZI58866.1"/>
    <property type="molecule type" value="Genomic_DNA"/>
</dbReference>
<reference evidence="5 6" key="2">
    <citation type="submission" date="2018-12" db="EMBL/GenBank/DDBJ databases">
        <title>Nakamurella antarcticus sp. nov., isolated from Antarctica South Shetland Islands soil.</title>
        <authorList>
            <person name="Peng F."/>
        </authorList>
    </citation>
    <scope>NUCLEOTIDE SEQUENCE [LARGE SCALE GENOMIC DNA]</scope>
    <source>
        <strain evidence="5 6">S14-144</strain>
    </source>
</reference>
<protein>
    <submittedName>
        <fullName evidence="5">FadR family transcriptional regulator</fullName>
    </submittedName>
</protein>
<dbReference type="InterPro" id="IPR036388">
    <property type="entry name" value="WH-like_DNA-bd_sf"/>
</dbReference>
<keyword evidence="3" id="KW-0804">Transcription</keyword>